<organism evidence="1 2">
    <name type="scientific">Frankliniella fusca</name>
    <dbReference type="NCBI Taxonomy" id="407009"/>
    <lineage>
        <taxon>Eukaryota</taxon>
        <taxon>Metazoa</taxon>
        <taxon>Ecdysozoa</taxon>
        <taxon>Arthropoda</taxon>
        <taxon>Hexapoda</taxon>
        <taxon>Insecta</taxon>
        <taxon>Pterygota</taxon>
        <taxon>Neoptera</taxon>
        <taxon>Paraneoptera</taxon>
        <taxon>Thysanoptera</taxon>
        <taxon>Terebrantia</taxon>
        <taxon>Thripoidea</taxon>
        <taxon>Thripidae</taxon>
        <taxon>Frankliniella</taxon>
    </lineage>
</organism>
<keyword evidence="2" id="KW-1185">Reference proteome</keyword>
<comment type="caution">
    <text evidence="1">The sequence shown here is derived from an EMBL/GenBank/DDBJ whole genome shotgun (WGS) entry which is preliminary data.</text>
</comment>
<dbReference type="Proteomes" id="UP001219518">
    <property type="component" value="Unassembled WGS sequence"/>
</dbReference>
<proteinExistence type="predicted"/>
<dbReference type="EMBL" id="JAHWGI010000394">
    <property type="protein sequence ID" value="KAK3914844.1"/>
    <property type="molecule type" value="Genomic_DNA"/>
</dbReference>
<dbReference type="AlphaFoldDB" id="A0AAE1H5B8"/>
<evidence type="ECO:0000313" key="2">
    <source>
        <dbReference type="Proteomes" id="UP001219518"/>
    </source>
</evidence>
<evidence type="ECO:0000313" key="1">
    <source>
        <dbReference type="EMBL" id="KAK3914844.1"/>
    </source>
</evidence>
<protein>
    <submittedName>
        <fullName evidence="1">Protein Ycf2</fullName>
    </submittedName>
</protein>
<accession>A0AAE1H5B8</accession>
<reference evidence="1" key="1">
    <citation type="submission" date="2021-07" db="EMBL/GenBank/DDBJ databases">
        <authorList>
            <person name="Catto M.A."/>
            <person name="Jacobson A."/>
            <person name="Kennedy G."/>
            <person name="Labadie P."/>
            <person name="Hunt B.G."/>
            <person name="Srinivasan R."/>
        </authorList>
    </citation>
    <scope>NUCLEOTIDE SEQUENCE</scope>
    <source>
        <strain evidence="1">PL_HMW_Pooled</strain>
        <tissue evidence="1">Head</tissue>
    </source>
</reference>
<name>A0AAE1H5B8_9NEOP</name>
<gene>
    <name evidence="1" type="ORF">KUF71_005532</name>
</gene>
<sequence>MADQWARIGELTNRDMCNMVLIFGECGGRAVEAAACRLWTHSKGTPTHLNHLNMRPWKRFQVKELNEADLANRAPACDELMDRS</sequence>
<reference evidence="1" key="2">
    <citation type="journal article" date="2023" name="BMC Genomics">
        <title>Pest status, molecular evolution, and epigenetic factors derived from the genome assembly of Frankliniella fusca, a thysanopteran phytovirus vector.</title>
        <authorList>
            <person name="Catto M.A."/>
            <person name="Labadie P.E."/>
            <person name="Jacobson A.L."/>
            <person name="Kennedy G.G."/>
            <person name="Srinivasan R."/>
            <person name="Hunt B.G."/>
        </authorList>
    </citation>
    <scope>NUCLEOTIDE SEQUENCE</scope>
    <source>
        <strain evidence="1">PL_HMW_Pooled</strain>
    </source>
</reference>